<proteinExistence type="predicted"/>
<reference evidence="7 8" key="1">
    <citation type="submission" date="2024-08" db="EMBL/GenBank/DDBJ databases">
        <title>Genome mining of Saccharopolyspora cebuensis PGLac3 from Nigerian medicinal plant.</title>
        <authorList>
            <person name="Ezeobiora C.E."/>
            <person name="Igbokwe N.H."/>
            <person name="Amin D.H."/>
            <person name="Mendie U.E."/>
        </authorList>
    </citation>
    <scope>NUCLEOTIDE SEQUENCE [LARGE SCALE GENOMIC DNA]</scope>
    <source>
        <strain evidence="7 8">PGLac3</strain>
    </source>
</reference>
<feature type="transmembrane region" description="Helical" evidence="5">
    <location>
        <begin position="307"/>
        <end position="329"/>
    </location>
</feature>
<dbReference type="Gene3D" id="1.20.1250.20">
    <property type="entry name" value="MFS general substrate transporter like domains"/>
    <property type="match status" value="2"/>
</dbReference>
<protein>
    <submittedName>
        <fullName evidence="7">MFS transporter</fullName>
    </submittedName>
</protein>
<dbReference type="InterPro" id="IPR011701">
    <property type="entry name" value="MFS"/>
</dbReference>
<dbReference type="EMBL" id="JBGEHV010000070">
    <property type="protein sequence ID" value="MEY8042926.1"/>
    <property type="molecule type" value="Genomic_DNA"/>
</dbReference>
<keyword evidence="4 5" id="KW-0472">Membrane</keyword>
<feature type="transmembrane region" description="Helical" evidence="5">
    <location>
        <begin position="89"/>
        <end position="108"/>
    </location>
</feature>
<dbReference type="SUPFAM" id="SSF103473">
    <property type="entry name" value="MFS general substrate transporter"/>
    <property type="match status" value="1"/>
</dbReference>
<feature type="transmembrane region" description="Helical" evidence="5">
    <location>
        <begin position="114"/>
        <end position="135"/>
    </location>
</feature>
<dbReference type="RefSeq" id="WP_345364051.1">
    <property type="nucleotide sequence ID" value="NZ_BAABII010000010.1"/>
</dbReference>
<dbReference type="InterPro" id="IPR050327">
    <property type="entry name" value="Proton-linked_MCT"/>
</dbReference>
<comment type="caution">
    <text evidence="7">The sequence shown here is derived from an EMBL/GenBank/DDBJ whole genome shotgun (WGS) entry which is preliminary data.</text>
</comment>
<evidence type="ECO:0000256" key="1">
    <source>
        <dbReference type="ARBA" id="ARBA00004651"/>
    </source>
</evidence>
<feature type="transmembrane region" description="Helical" evidence="5">
    <location>
        <begin position="335"/>
        <end position="357"/>
    </location>
</feature>
<dbReference type="Proteomes" id="UP001564626">
    <property type="component" value="Unassembled WGS sequence"/>
</dbReference>
<feature type="transmembrane region" description="Helical" evidence="5">
    <location>
        <begin position="277"/>
        <end position="300"/>
    </location>
</feature>
<feature type="transmembrane region" description="Helical" evidence="5">
    <location>
        <begin position="58"/>
        <end position="77"/>
    </location>
</feature>
<feature type="transmembrane region" description="Helical" evidence="5">
    <location>
        <begin position="20"/>
        <end position="38"/>
    </location>
</feature>
<dbReference type="CDD" id="cd17355">
    <property type="entry name" value="MFS_YcxA_like"/>
    <property type="match status" value="1"/>
</dbReference>
<accession>A0ABV4CT03</accession>
<keyword evidence="8" id="KW-1185">Reference proteome</keyword>
<evidence type="ECO:0000313" key="7">
    <source>
        <dbReference type="EMBL" id="MEY8042926.1"/>
    </source>
</evidence>
<dbReference type="PANTHER" id="PTHR11360:SF284">
    <property type="entry name" value="EG:103B4.3 PROTEIN-RELATED"/>
    <property type="match status" value="1"/>
</dbReference>
<comment type="subcellular location">
    <subcellularLocation>
        <location evidence="1">Cell membrane</location>
        <topology evidence="1">Multi-pass membrane protein</topology>
    </subcellularLocation>
</comment>
<dbReference type="Pfam" id="PF07690">
    <property type="entry name" value="MFS_1"/>
    <property type="match status" value="1"/>
</dbReference>
<evidence type="ECO:0000313" key="8">
    <source>
        <dbReference type="Proteomes" id="UP001564626"/>
    </source>
</evidence>
<evidence type="ECO:0000256" key="5">
    <source>
        <dbReference type="SAM" id="Phobius"/>
    </source>
</evidence>
<feature type="transmembrane region" description="Helical" evidence="5">
    <location>
        <begin position="176"/>
        <end position="198"/>
    </location>
</feature>
<name>A0ABV4CT03_9PSEU</name>
<evidence type="ECO:0000259" key="6">
    <source>
        <dbReference type="PROSITE" id="PS50850"/>
    </source>
</evidence>
<evidence type="ECO:0000256" key="3">
    <source>
        <dbReference type="ARBA" id="ARBA00022989"/>
    </source>
</evidence>
<feature type="domain" description="Major facilitator superfamily (MFS) profile" evidence="6">
    <location>
        <begin position="23"/>
        <end position="424"/>
    </location>
</feature>
<keyword evidence="2 5" id="KW-0812">Transmembrane</keyword>
<evidence type="ECO:0000256" key="2">
    <source>
        <dbReference type="ARBA" id="ARBA00022692"/>
    </source>
</evidence>
<evidence type="ECO:0000256" key="4">
    <source>
        <dbReference type="ARBA" id="ARBA00023136"/>
    </source>
</evidence>
<dbReference type="PANTHER" id="PTHR11360">
    <property type="entry name" value="MONOCARBOXYLATE TRANSPORTER"/>
    <property type="match status" value="1"/>
</dbReference>
<feature type="transmembrane region" description="Helical" evidence="5">
    <location>
        <begin position="242"/>
        <end position="265"/>
    </location>
</feature>
<dbReference type="InterPro" id="IPR036259">
    <property type="entry name" value="MFS_trans_sf"/>
</dbReference>
<feature type="transmembrane region" description="Helical" evidence="5">
    <location>
        <begin position="395"/>
        <end position="417"/>
    </location>
</feature>
<keyword evidence="3 5" id="KW-1133">Transmembrane helix</keyword>
<gene>
    <name evidence="7" type="ORF">AB8O55_26260</name>
</gene>
<feature type="transmembrane region" description="Helical" evidence="5">
    <location>
        <begin position="369"/>
        <end position="389"/>
    </location>
</feature>
<sequence length="426" mass="44474">MTETRSPDRAVRRRAGMHRAWWIAATTGLVILVTGWSTGMPDVLTDPLRREFGWSTGVISFAFAVNIVLYGVTAPFAAALMDRFGIRRVVAAALVVMVAGAALTTVVGESWHLVLTWGLLVGLGTGSMALTFAATVANRWFVARHGLVSGVLTSASMFGGMVLMPVLAAIVHRFEWRAGVLAVGLAAAALVPLVWWVLRDHPGEVGLKAYGAAEFTPAPPRTTGAASRAVGLLGTAARTRPFWLLAGTFAVCGASTNGIMMTHFVPAASQHGMPMTVSATLLAVVGVFNTVGAAASGWLVERIDPRWLLGAYYLVRGVSLVLLPLFLGPTVQPPMIVFVVVYGLLDLATVPPTILLCREFFGGDDGAVVFGWVSAAHALGAGAAAFAGGTTRALLGSYAAVWIGAGLLCAAAALLSLRIRRAADAT</sequence>
<feature type="transmembrane region" description="Helical" evidence="5">
    <location>
        <begin position="147"/>
        <end position="170"/>
    </location>
</feature>
<dbReference type="InterPro" id="IPR020846">
    <property type="entry name" value="MFS_dom"/>
</dbReference>
<dbReference type="PROSITE" id="PS50850">
    <property type="entry name" value="MFS"/>
    <property type="match status" value="1"/>
</dbReference>
<organism evidence="7 8">
    <name type="scientific">Saccharopolyspora cebuensis</name>
    <dbReference type="NCBI Taxonomy" id="418759"/>
    <lineage>
        <taxon>Bacteria</taxon>
        <taxon>Bacillati</taxon>
        <taxon>Actinomycetota</taxon>
        <taxon>Actinomycetes</taxon>
        <taxon>Pseudonocardiales</taxon>
        <taxon>Pseudonocardiaceae</taxon>
        <taxon>Saccharopolyspora</taxon>
    </lineage>
</organism>